<evidence type="ECO:0000313" key="3">
    <source>
        <dbReference type="EMBL" id="TFY71864.1"/>
    </source>
</evidence>
<dbReference type="InterPro" id="IPR013785">
    <property type="entry name" value="Aldolase_TIM"/>
</dbReference>
<keyword evidence="4" id="KW-1185">Reference proteome</keyword>
<feature type="signal peptide" evidence="2">
    <location>
        <begin position="1"/>
        <end position="22"/>
    </location>
</feature>
<dbReference type="Proteomes" id="UP000298327">
    <property type="component" value="Unassembled WGS sequence"/>
</dbReference>
<dbReference type="SUPFAM" id="SSF51395">
    <property type="entry name" value="FMN-linked oxidoreductases"/>
    <property type="match status" value="1"/>
</dbReference>
<dbReference type="GO" id="GO:0010181">
    <property type="term" value="F:FMN binding"/>
    <property type="evidence" value="ECO:0007669"/>
    <property type="project" value="InterPro"/>
</dbReference>
<name>A0A4Y9ZBL8_9AGAM</name>
<evidence type="ECO:0000313" key="4">
    <source>
        <dbReference type="Proteomes" id="UP000298327"/>
    </source>
</evidence>
<sequence length="306" mass="32773">MDFSIANPKMLLYLVFTRSCVCTCCTACWSRSHLSTAPLAAGSTLPVLYMTFETDPSALLAASSLEDPGSPLWRRKGRILISSSHTPGAKHRLSHCGSAAGGSPDDVWGPLTIAGIPRIVAAVADAAKCAVRVGFDVIKSILRTGSFCTRSSVLVSAIGWLEQTIPDEPSWCLENTVRSTGLLATHGIDFLDVPSGGADPMQKIGPQDAYQVPFSNTVKKAHADRILVGTVGGITTGTRVQQIQQSGQADVAFVGRMFQKKNPRLVWSFAEDLGVEIYNVGRAWTANTRNPYTSVDVKPAPIDRIV</sequence>
<keyword evidence="2" id="KW-0732">Signal</keyword>
<dbReference type="GO" id="GO:0003959">
    <property type="term" value="F:NADPH dehydrogenase activity"/>
    <property type="evidence" value="ECO:0007669"/>
    <property type="project" value="InterPro"/>
</dbReference>
<comment type="cofactor">
    <cofactor evidence="1">
        <name>FMN</name>
        <dbReference type="ChEBI" id="CHEBI:58210"/>
    </cofactor>
</comment>
<organism evidence="3 4">
    <name type="scientific">Dentipellis fragilis</name>
    <dbReference type="NCBI Taxonomy" id="205917"/>
    <lineage>
        <taxon>Eukaryota</taxon>
        <taxon>Fungi</taxon>
        <taxon>Dikarya</taxon>
        <taxon>Basidiomycota</taxon>
        <taxon>Agaricomycotina</taxon>
        <taxon>Agaricomycetes</taxon>
        <taxon>Russulales</taxon>
        <taxon>Hericiaceae</taxon>
        <taxon>Dentipellis</taxon>
    </lineage>
</organism>
<comment type="caution">
    <text evidence="3">The sequence shown here is derived from an EMBL/GenBank/DDBJ whole genome shotgun (WGS) entry which is preliminary data.</text>
</comment>
<dbReference type="PANTHER" id="PTHR43303">
    <property type="entry name" value="NADPH DEHYDROGENASE C23G7.10C-RELATED"/>
    <property type="match status" value="1"/>
</dbReference>
<proteinExistence type="predicted"/>
<evidence type="ECO:0008006" key="5">
    <source>
        <dbReference type="Google" id="ProtNLM"/>
    </source>
</evidence>
<evidence type="ECO:0000256" key="1">
    <source>
        <dbReference type="ARBA" id="ARBA00001917"/>
    </source>
</evidence>
<protein>
    <recommendedName>
        <fullName evidence="5">NADH:flavin oxidoreductase/NADH oxidase N-terminal domain-containing protein</fullName>
    </recommendedName>
</protein>
<dbReference type="PANTHER" id="PTHR43303:SF4">
    <property type="entry name" value="NADPH DEHYDROGENASE C23G7.10C-RELATED"/>
    <property type="match status" value="1"/>
</dbReference>
<feature type="chain" id="PRO_5021268641" description="NADH:flavin oxidoreductase/NADH oxidase N-terminal domain-containing protein" evidence="2">
    <location>
        <begin position="23"/>
        <end position="306"/>
    </location>
</feature>
<dbReference type="Gene3D" id="3.20.20.70">
    <property type="entry name" value="Aldolase class I"/>
    <property type="match status" value="1"/>
</dbReference>
<reference evidence="3 4" key="1">
    <citation type="submission" date="2019-02" db="EMBL/GenBank/DDBJ databases">
        <title>Genome sequencing of the rare red list fungi Dentipellis fragilis.</title>
        <authorList>
            <person name="Buettner E."/>
            <person name="Kellner H."/>
        </authorList>
    </citation>
    <scope>NUCLEOTIDE SEQUENCE [LARGE SCALE GENOMIC DNA]</scope>
    <source>
        <strain evidence="3 4">DSM 105465</strain>
    </source>
</reference>
<accession>A0A4Y9ZBL8</accession>
<dbReference type="AlphaFoldDB" id="A0A4Y9ZBL8"/>
<dbReference type="EMBL" id="SEOQ01000033">
    <property type="protein sequence ID" value="TFY71864.1"/>
    <property type="molecule type" value="Genomic_DNA"/>
</dbReference>
<dbReference type="OrthoDB" id="72788at2759"/>
<gene>
    <name evidence="3" type="ORF">EVG20_g1142</name>
</gene>
<dbReference type="GO" id="GO:0050661">
    <property type="term" value="F:NADP binding"/>
    <property type="evidence" value="ECO:0007669"/>
    <property type="project" value="InterPro"/>
</dbReference>
<evidence type="ECO:0000256" key="2">
    <source>
        <dbReference type="SAM" id="SignalP"/>
    </source>
</evidence>
<dbReference type="STRING" id="205917.A0A4Y9ZBL8"/>
<dbReference type="InterPro" id="IPR044152">
    <property type="entry name" value="YqjM-like"/>
</dbReference>